<dbReference type="InterPro" id="IPR000531">
    <property type="entry name" value="Beta-barrel_TonB"/>
</dbReference>
<dbReference type="RefSeq" id="WP_074965787.1">
    <property type="nucleotide sequence ID" value="NZ_CBCRYP010000027.1"/>
</dbReference>
<keyword evidence="6 14" id="KW-0812">Transmembrane</keyword>
<evidence type="ECO:0000256" key="2">
    <source>
        <dbReference type="ARBA" id="ARBA00009810"/>
    </source>
</evidence>
<evidence type="ECO:0000256" key="11">
    <source>
        <dbReference type="ARBA" id="ARBA00023136"/>
    </source>
</evidence>
<protein>
    <submittedName>
        <fullName evidence="19">Iron complex outermembrane recepter protein</fullName>
    </submittedName>
</protein>
<dbReference type="NCBIfam" id="TIGR01783">
    <property type="entry name" value="TonB-siderophor"/>
    <property type="match status" value="1"/>
</dbReference>
<dbReference type="InterPro" id="IPR036942">
    <property type="entry name" value="Beta-barrel_TonB_sf"/>
</dbReference>
<evidence type="ECO:0000259" key="18">
    <source>
        <dbReference type="Pfam" id="PF07715"/>
    </source>
</evidence>
<dbReference type="InterPro" id="IPR010105">
    <property type="entry name" value="TonB_sidphr_rcpt"/>
</dbReference>
<dbReference type="Proteomes" id="UP000183635">
    <property type="component" value="Unassembled WGS sequence"/>
</dbReference>
<dbReference type="Gene3D" id="2.170.130.10">
    <property type="entry name" value="TonB-dependent receptor, plug domain"/>
    <property type="match status" value="1"/>
</dbReference>
<dbReference type="GO" id="GO:0038023">
    <property type="term" value="F:signaling receptor activity"/>
    <property type="evidence" value="ECO:0007669"/>
    <property type="project" value="InterPro"/>
</dbReference>
<dbReference type="PANTHER" id="PTHR32552">
    <property type="entry name" value="FERRICHROME IRON RECEPTOR-RELATED"/>
    <property type="match status" value="1"/>
</dbReference>
<evidence type="ECO:0000256" key="14">
    <source>
        <dbReference type="PROSITE-ProRule" id="PRU01360"/>
    </source>
</evidence>
<dbReference type="SUPFAM" id="SSF56935">
    <property type="entry name" value="Porins"/>
    <property type="match status" value="1"/>
</dbReference>
<dbReference type="EMBL" id="FOPU01000001">
    <property type="protein sequence ID" value="SFH09432.1"/>
    <property type="molecule type" value="Genomic_DNA"/>
</dbReference>
<evidence type="ECO:0000256" key="5">
    <source>
        <dbReference type="ARBA" id="ARBA00022496"/>
    </source>
</evidence>
<evidence type="ECO:0000256" key="6">
    <source>
        <dbReference type="ARBA" id="ARBA00022692"/>
    </source>
</evidence>
<keyword evidence="5" id="KW-0410">Iron transport</keyword>
<feature type="chain" id="PRO_5010357785" evidence="16">
    <location>
        <begin position="23"/>
        <end position="705"/>
    </location>
</feature>
<evidence type="ECO:0000256" key="7">
    <source>
        <dbReference type="ARBA" id="ARBA00022729"/>
    </source>
</evidence>
<dbReference type="STRING" id="34004.SAMN04488021_101134"/>
<comment type="subcellular location">
    <subcellularLocation>
        <location evidence="1 14">Cell outer membrane</location>
        <topology evidence="1 14">Multi-pass membrane protein</topology>
    </subcellularLocation>
</comment>
<evidence type="ECO:0000259" key="17">
    <source>
        <dbReference type="Pfam" id="PF00593"/>
    </source>
</evidence>
<evidence type="ECO:0000256" key="1">
    <source>
        <dbReference type="ARBA" id="ARBA00004571"/>
    </source>
</evidence>
<evidence type="ECO:0000256" key="12">
    <source>
        <dbReference type="ARBA" id="ARBA00023170"/>
    </source>
</evidence>
<evidence type="ECO:0000256" key="16">
    <source>
        <dbReference type="SAM" id="SignalP"/>
    </source>
</evidence>
<dbReference type="InterPro" id="IPR039426">
    <property type="entry name" value="TonB-dep_rcpt-like"/>
</dbReference>
<keyword evidence="11 14" id="KW-0472">Membrane</keyword>
<keyword evidence="8" id="KW-0408">Iron</keyword>
<evidence type="ECO:0000313" key="19">
    <source>
        <dbReference type="EMBL" id="SFH09432.1"/>
    </source>
</evidence>
<dbReference type="AlphaFoldDB" id="A0A1I2X7R9"/>
<gene>
    <name evidence="19" type="ORF">SAMN04488021_101134</name>
</gene>
<dbReference type="CDD" id="cd01347">
    <property type="entry name" value="ligand_gated_channel"/>
    <property type="match status" value="1"/>
</dbReference>
<evidence type="ECO:0000256" key="4">
    <source>
        <dbReference type="ARBA" id="ARBA00022452"/>
    </source>
</evidence>
<dbReference type="GO" id="GO:0009279">
    <property type="term" value="C:cell outer membrane"/>
    <property type="evidence" value="ECO:0007669"/>
    <property type="project" value="UniProtKB-SubCell"/>
</dbReference>
<keyword evidence="4 14" id="KW-1134">Transmembrane beta strand</keyword>
<keyword evidence="7 16" id="KW-0732">Signal</keyword>
<evidence type="ECO:0000256" key="15">
    <source>
        <dbReference type="RuleBase" id="RU003357"/>
    </source>
</evidence>
<keyword evidence="10 15" id="KW-0798">TonB box</keyword>
<evidence type="ECO:0000256" key="3">
    <source>
        <dbReference type="ARBA" id="ARBA00022448"/>
    </source>
</evidence>
<dbReference type="InterPro" id="IPR037066">
    <property type="entry name" value="Plug_dom_sf"/>
</dbReference>
<dbReference type="FunFam" id="2.170.130.10:FF:000001">
    <property type="entry name" value="Catecholate siderophore TonB-dependent receptor"/>
    <property type="match status" value="1"/>
</dbReference>
<keyword evidence="3 14" id="KW-0813">Transport</keyword>
<dbReference type="InterPro" id="IPR012910">
    <property type="entry name" value="Plug_dom"/>
</dbReference>
<comment type="similarity">
    <text evidence="2 14 15">Belongs to the TonB-dependent receptor family.</text>
</comment>
<dbReference type="PANTHER" id="PTHR32552:SF68">
    <property type="entry name" value="FERRICHROME OUTER MEMBRANE TRANSPORTER_PHAGE RECEPTOR"/>
    <property type="match status" value="1"/>
</dbReference>
<keyword evidence="9" id="KW-0406">Ion transport</keyword>
<accession>A0A1I2X7R9</accession>
<keyword evidence="13 14" id="KW-0998">Cell outer membrane</keyword>
<feature type="domain" description="TonB-dependent receptor-like beta-barrel" evidence="17">
    <location>
        <begin position="275"/>
        <end position="676"/>
    </location>
</feature>
<dbReference type="Pfam" id="PF07715">
    <property type="entry name" value="Plug"/>
    <property type="match status" value="1"/>
</dbReference>
<reference evidence="19 20" key="1">
    <citation type="submission" date="2016-10" db="EMBL/GenBank/DDBJ databases">
        <authorList>
            <person name="de Groot N.N."/>
        </authorList>
    </citation>
    <scope>NUCLEOTIDE SEQUENCE [LARGE SCALE GENOMIC DNA]</scope>
    <source>
        <strain evidence="19 20">DSM 8537</strain>
    </source>
</reference>
<proteinExistence type="inferred from homology"/>
<dbReference type="GO" id="GO:0015344">
    <property type="term" value="F:siderophore uptake transmembrane transporter activity"/>
    <property type="evidence" value="ECO:0007669"/>
    <property type="project" value="TreeGrafter"/>
</dbReference>
<feature type="domain" description="TonB-dependent receptor plug" evidence="18">
    <location>
        <begin position="63"/>
        <end position="167"/>
    </location>
</feature>
<organism evidence="19 20">
    <name type="scientific">Paracoccus aminovorans</name>
    <dbReference type="NCBI Taxonomy" id="34004"/>
    <lineage>
        <taxon>Bacteria</taxon>
        <taxon>Pseudomonadati</taxon>
        <taxon>Pseudomonadota</taxon>
        <taxon>Alphaproteobacteria</taxon>
        <taxon>Rhodobacterales</taxon>
        <taxon>Paracoccaceae</taxon>
        <taxon>Paracoccus</taxon>
    </lineage>
</organism>
<dbReference type="PROSITE" id="PS52016">
    <property type="entry name" value="TONB_DEPENDENT_REC_3"/>
    <property type="match status" value="1"/>
</dbReference>
<evidence type="ECO:0000256" key="10">
    <source>
        <dbReference type="ARBA" id="ARBA00023077"/>
    </source>
</evidence>
<evidence type="ECO:0000256" key="9">
    <source>
        <dbReference type="ARBA" id="ARBA00023065"/>
    </source>
</evidence>
<dbReference type="GO" id="GO:0015891">
    <property type="term" value="P:siderophore transport"/>
    <property type="evidence" value="ECO:0007669"/>
    <property type="project" value="InterPro"/>
</dbReference>
<name>A0A1I2X7R9_9RHOB</name>
<keyword evidence="12" id="KW-0675">Receptor</keyword>
<feature type="signal peptide" evidence="16">
    <location>
        <begin position="1"/>
        <end position="22"/>
    </location>
</feature>
<evidence type="ECO:0000256" key="8">
    <source>
        <dbReference type="ARBA" id="ARBA00023004"/>
    </source>
</evidence>
<evidence type="ECO:0000256" key="13">
    <source>
        <dbReference type="ARBA" id="ARBA00023237"/>
    </source>
</evidence>
<sequence length="705" mass="77331">MVWKLSLAAGLLASGAVLPAFAQDRPLVLDEVVLTTAAETATGPVEGFVATRSATASKTDTPLLETPASVSVVSAADVAARGGVANVGQALAYVPGVSLSSSFGVTTDSDFSIRGFNSWGGNYLDGLKVGTGMTRAGQPTVEPYGMERFEVLRGPASVLYGQVTPGGMVNTVSKRPTFQDSRETMLRYGSYGQVQTGLDLNGANGDGTLGWRFVGYAQSGGTQMDDVQDDRIYLAPSLTWRPTDRTEITFLASWRQLRGQEWANEVDRAVLETVSPSFNPGEPGFDRRDSDQYAIGYELTHRFGDDLKLVQNLRFYRMDGTYHQVFAWNGSTGNPDRPYEVAREAYLQDMTVDVFDVDTRLQWNAQAGATRHTLLAGVDYSNIKTRMKTQWGAAAPLDFADPVRGLPIGPFDPVIRDDEWKRELGVYLQDSIEAGPWRATLGGRWSRTTNGEDASVAAWNYERKQKAFVGNAGLLYLTDTGFAPYVSYAQSFQPETGTDWQGRPFDPTEAEQYEVGVKYQPPGTDALLTVSAYRITQQNLLTTDPEHPDFSRQTGEVQVKGIDLEGRMRRGDWDLSLAWTWLDSEITSNEDGNQGNEYTVPRHTASVWADYAPQQGALAGFHIGGGLRYTGRSWGDDANTVRNDSLLEADLALGYDFGTRDPALDGLRLDLNARNLGAGKHTRCTAWGCYYNEQPSASMTLAWKF</sequence>
<keyword evidence="20" id="KW-1185">Reference proteome</keyword>
<evidence type="ECO:0000313" key="20">
    <source>
        <dbReference type="Proteomes" id="UP000183635"/>
    </source>
</evidence>
<dbReference type="Pfam" id="PF00593">
    <property type="entry name" value="TonB_dep_Rec_b-barrel"/>
    <property type="match status" value="1"/>
</dbReference>
<dbReference type="Gene3D" id="2.40.170.20">
    <property type="entry name" value="TonB-dependent receptor, beta-barrel domain"/>
    <property type="match status" value="1"/>
</dbReference>